<organism evidence="4 5">
    <name type="scientific">Tumidithrix elongata BACA0141</name>
    <dbReference type="NCBI Taxonomy" id="2716417"/>
    <lineage>
        <taxon>Bacteria</taxon>
        <taxon>Bacillati</taxon>
        <taxon>Cyanobacteriota</taxon>
        <taxon>Cyanophyceae</taxon>
        <taxon>Pseudanabaenales</taxon>
        <taxon>Pseudanabaenaceae</taxon>
        <taxon>Tumidithrix</taxon>
        <taxon>Tumidithrix elongata</taxon>
    </lineage>
</organism>
<evidence type="ECO:0000313" key="4">
    <source>
        <dbReference type="EMBL" id="MEE3719279.1"/>
    </source>
</evidence>
<dbReference type="NCBIfam" id="TIGR04047">
    <property type="entry name" value="MSMEG_0565_glyc"/>
    <property type="match status" value="1"/>
</dbReference>
<name>A0AAW9Q5T3_9CYAN</name>
<feature type="domain" description="Glycosyl transferase family 1" evidence="2">
    <location>
        <begin position="196"/>
        <end position="347"/>
    </location>
</feature>
<proteinExistence type="predicted"/>
<dbReference type="SUPFAM" id="SSF53756">
    <property type="entry name" value="UDP-Glycosyltransferase/glycogen phosphorylase"/>
    <property type="match status" value="1"/>
</dbReference>
<evidence type="ECO:0000313" key="5">
    <source>
        <dbReference type="Proteomes" id="UP001333818"/>
    </source>
</evidence>
<dbReference type="InterPro" id="IPR001296">
    <property type="entry name" value="Glyco_trans_1"/>
</dbReference>
<dbReference type="EMBL" id="JAZBJZ010000122">
    <property type="protein sequence ID" value="MEE3719279.1"/>
    <property type="molecule type" value="Genomic_DNA"/>
</dbReference>
<accession>A0AAW9Q5T3</accession>
<keyword evidence="1" id="KW-0808">Transferase</keyword>
<dbReference type="GO" id="GO:0016757">
    <property type="term" value="F:glycosyltransferase activity"/>
    <property type="evidence" value="ECO:0007669"/>
    <property type="project" value="InterPro"/>
</dbReference>
<protein>
    <submittedName>
        <fullName evidence="4">MSMEG_0565 family glycosyltransferase</fullName>
    </submittedName>
</protein>
<comment type="caution">
    <text evidence="4">The sequence shown here is derived from an EMBL/GenBank/DDBJ whole genome shotgun (WGS) entry which is preliminary data.</text>
</comment>
<dbReference type="Pfam" id="PF00534">
    <property type="entry name" value="Glycos_transf_1"/>
    <property type="match status" value="1"/>
</dbReference>
<feature type="domain" description="Glycosyltransferase subfamily 4-like N-terminal" evidence="3">
    <location>
        <begin position="19"/>
        <end position="178"/>
    </location>
</feature>
<dbReference type="Gene3D" id="3.40.50.2000">
    <property type="entry name" value="Glycogen Phosphorylase B"/>
    <property type="match status" value="2"/>
</dbReference>
<evidence type="ECO:0000259" key="2">
    <source>
        <dbReference type="Pfam" id="PF00534"/>
    </source>
</evidence>
<dbReference type="GO" id="GO:0009103">
    <property type="term" value="P:lipopolysaccharide biosynthetic process"/>
    <property type="evidence" value="ECO:0007669"/>
    <property type="project" value="TreeGrafter"/>
</dbReference>
<dbReference type="CDD" id="cd03801">
    <property type="entry name" value="GT4_PimA-like"/>
    <property type="match status" value="1"/>
</dbReference>
<sequence length="387" mass="42897">MTKQNQLRIALLTYATKPRGSVIHTLELGEALQKLGHQVCIYALDKDGTGFDRVLSCETQFIPAKPALSDIDALIQQRIQEFVSYLSQSERTHDIYHAQDCISANALAILRQQQKIPHFVRTVHHIEDYNSPYLQQCQDRSIREAELCLCVSDGWQAQLQKHYQIHAPRVLNGINTQRFSSQPSGLESQLKQRFGLTGSPIYLTVGGIEPRKNSIALLQAFAQVLADCPDAQLVIAGGATLFDYQAYRTEFFASVQDQGIAIGKSLIVTGGISNDELPSLYRCADAFVFPSVKEGWGLVVLEAIASGLPVLTSNIPPFTEFLSPEQALLVDPNDSNAIAEAMQAIVQPDLARSLALNSQSILNYYTWETSAKMHVECYDQLLNAFSH</sequence>
<dbReference type="Proteomes" id="UP001333818">
    <property type="component" value="Unassembled WGS sequence"/>
</dbReference>
<dbReference type="AlphaFoldDB" id="A0AAW9Q5T3"/>
<dbReference type="RefSeq" id="WP_330485715.1">
    <property type="nucleotide sequence ID" value="NZ_JAZBJZ010000122.1"/>
</dbReference>
<dbReference type="PANTHER" id="PTHR46401">
    <property type="entry name" value="GLYCOSYLTRANSFERASE WBBK-RELATED"/>
    <property type="match status" value="1"/>
</dbReference>
<reference evidence="4" key="1">
    <citation type="submission" date="2024-01" db="EMBL/GenBank/DDBJ databases">
        <title>Bank of Algae and Cyanobacteria of the Azores (BACA) strain genomes.</title>
        <authorList>
            <person name="Luz R."/>
            <person name="Cordeiro R."/>
            <person name="Fonseca A."/>
            <person name="Goncalves V."/>
        </authorList>
    </citation>
    <scope>NUCLEOTIDE SEQUENCE</scope>
    <source>
        <strain evidence="4">BACA0141</strain>
    </source>
</reference>
<dbReference type="PANTHER" id="PTHR46401:SF2">
    <property type="entry name" value="GLYCOSYLTRANSFERASE WBBK-RELATED"/>
    <property type="match status" value="1"/>
</dbReference>
<dbReference type="Pfam" id="PF13439">
    <property type="entry name" value="Glyco_transf_4"/>
    <property type="match status" value="1"/>
</dbReference>
<gene>
    <name evidence="4" type="ORF">V2H45_21275</name>
</gene>
<dbReference type="InterPro" id="IPR023986">
    <property type="entry name" value="GlycosylTfrase_MSMEG0565"/>
</dbReference>
<evidence type="ECO:0000256" key="1">
    <source>
        <dbReference type="ARBA" id="ARBA00022679"/>
    </source>
</evidence>
<keyword evidence="5" id="KW-1185">Reference proteome</keyword>
<evidence type="ECO:0000259" key="3">
    <source>
        <dbReference type="Pfam" id="PF13439"/>
    </source>
</evidence>
<dbReference type="InterPro" id="IPR028098">
    <property type="entry name" value="Glyco_trans_4-like_N"/>
</dbReference>